<name>A0A9P8Q4D4_WICPI</name>
<evidence type="ECO:0000313" key="8">
    <source>
        <dbReference type="Proteomes" id="UP000774326"/>
    </source>
</evidence>
<dbReference type="PROSITE" id="PS00108">
    <property type="entry name" value="PROTEIN_KINASE_ST"/>
    <property type="match status" value="1"/>
</dbReference>
<dbReference type="PROSITE" id="PS50011">
    <property type="entry name" value="PROTEIN_KINASE_DOM"/>
    <property type="match status" value="1"/>
</dbReference>
<evidence type="ECO:0000256" key="3">
    <source>
        <dbReference type="ARBA" id="ARBA00022741"/>
    </source>
</evidence>
<dbReference type="FunFam" id="1.10.510.10:FF:000571">
    <property type="entry name" value="Maternal embryonic leucine zipper kinase"/>
    <property type="match status" value="1"/>
</dbReference>
<dbReference type="InterPro" id="IPR000719">
    <property type="entry name" value="Prot_kinase_dom"/>
</dbReference>
<dbReference type="Pfam" id="PF00069">
    <property type="entry name" value="Pkinase"/>
    <property type="match status" value="1"/>
</dbReference>
<dbReference type="GO" id="GO:0010506">
    <property type="term" value="P:regulation of autophagy"/>
    <property type="evidence" value="ECO:0007669"/>
    <property type="project" value="InterPro"/>
</dbReference>
<keyword evidence="5" id="KW-0067">ATP-binding</keyword>
<evidence type="ECO:0000256" key="1">
    <source>
        <dbReference type="ARBA" id="ARBA00012513"/>
    </source>
</evidence>
<dbReference type="GO" id="GO:0042594">
    <property type="term" value="P:response to starvation"/>
    <property type="evidence" value="ECO:0007669"/>
    <property type="project" value="TreeGrafter"/>
</dbReference>
<gene>
    <name evidence="7" type="ORF">WICPIJ_006089</name>
</gene>
<keyword evidence="3" id="KW-0547">Nucleotide-binding</keyword>
<dbReference type="PANTHER" id="PTHR24348">
    <property type="entry name" value="SERINE/THREONINE-PROTEIN KINASE UNC-51-RELATED"/>
    <property type="match status" value="1"/>
</dbReference>
<dbReference type="EC" id="2.7.11.1" evidence="1"/>
<keyword evidence="2" id="KW-0808">Transferase</keyword>
<evidence type="ECO:0000256" key="2">
    <source>
        <dbReference type="ARBA" id="ARBA00022679"/>
    </source>
</evidence>
<feature type="domain" description="Protein kinase" evidence="6">
    <location>
        <begin position="50"/>
        <end position="322"/>
    </location>
</feature>
<evidence type="ECO:0000256" key="4">
    <source>
        <dbReference type="ARBA" id="ARBA00022777"/>
    </source>
</evidence>
<dbReference type="EMBL" id="JAEUBG010003327">
    <property type="protein sequence ID" value="KAH3682935.1"/>
    <property type="molecule type" value="Genomic_DNA"/>
</dbReference>
<dbReference type="Gene3D" id="1.10.510.10">
    <property type="entry name" value="Transferase(Phosphotransferase) domain 1"/>
    <property type="match status" value="1"/>
</dbReference>
<dbReference type="GO" id="GO:0004674">
    <property type="term" value="F:protein serine/threonine kinase activity"/>
    <property type="evidence" value="ECO:0007669"/>
    <property type="project" value="UniProtKB-EC"/>
</dbReference>
<dbReference type="InterPro" id="IPR011009">
    <property type="entry name" value="Kinase-like_dom_sf"/>
</dbReference>
<dbReference type="GO" id="GO:0000045">
    <property type="term" value="P:autophagosome assembly"/>
    <property type="evidence" value="ECO:0007669"/>
    <property type="project" value="TreeGrafter"/>
</dbReference>
<proteinExistence type="predicted"/>
<evidence type="ECO:0000256" key="5">
    <source>
        <dbReference type="ARBA" id="ARBA00022840"/>
    </source>
</evidence>
<dbReference type="SMART" id="SM00220">
    <property type="entry name" value="S_TKc"/>
    <property type="match status" value="1"/>
</dbReference>
<dbReference type="AlphaFoldDB" id="A0A9P8Q4D4"/>
<reference evidence="7" key="2">
    <citation type="submission" date="2021-01" db="EMBL/GenBank/DDBJ databases">
        <authorList>
            <person name="Schikora-Tamarit M.A."/>
        </authorList>
    </citation>
    <scope>NUCLEOTIDE SEQUENCE</scope>
    <source>
        <strain evidence="7">CBS2887</strain>
    </source>
</reference>
<dbReference type="Proteomes" id="UP000774326">
    <property type="component" value="Unassembled WGS sequence"/>
</dbReference>
<dbReference type="SUPFAM" id="SSF56112">
    <property type="entry name" value="Protein kinase-like (PK-like)"/>
    <property type="match status" value="1"/>
</dbReference>
<dbReference type="GO" id="GO:0005829">
    <property type="term" value="C:cytosol"/>
    <property type="evidence" value="ECO:0007669"/>
    <property type="project" value="TreeGrafter"/>
</dbReference>
<comment type="caution">
    <text evidence="7">The sequence shown here is derived from an EMBL/GenBank/DDBJ whole genome shotgun (WGS) entry which is preliminary data.</text>
</comment>
<dbReference type="GO" id="GO:0005524">
    <property type="term" value="F:ATP binding"/>
    <property type="evidence" value="ECO:0007669"/>
    <property type="project" value="UniProtKB-KW"/>
</dbReference>
<dbReference type="OrthoDB" id="4062651at2759"/>
<evidence type="ECO:0000259" key="6">
    <source>
        <dbReference type="PROSITE" id="PS50011"/>
    </source>
</evidence>
<organism evidence="7 8">
    <name type="scientific">Wickerhamomyces pijperi</name>
    <name type="common">Yeast</name>
    <name type="synonym">Pichia pijperi</name>
    <dbReference type="NCBI Taxonomy" id="599730"/>
    <lineage>
        <taxon>Eukaryota</taxon>
        <taxon>Fungi</taxon>
        <taxon>Dikarya</taxon>
        <taxon>Ascomycota</taxon>
        <taxon>Saccharomycotina</taxon>
        <taxon>Saccharomycetes</taxon>
        <taxon>Phaffomycetales</taxon>
        <taxon>Wickerhamomycetaceae</taxon>
        <taxon>Wickerhamomyces</taxon>
    </lineage>
</organism>
<dbReference type="GO" id="GO:0034045">
    <property type="term" value="C:phagophore assembly site membrane"/>
    <property type="evidence" value="ECO:0007669"/>
    <property type="project" value="TreeGrafter"/>
</dbReference>
<protein>
    <recommendedName>
        <fullName evidence="1">non-specific serine/threonine protein kinase</fullName>
        <ecNumber evidence="1">2.7.11.1</ecNumber>
    </recommendedName>
</protein>
<dbReference type="GO" id="GO:0000422">
    <property type="term" value="P:autophagy of mitochondrion"/>
    <property type="evidence" value="ECO:0007669"/>
    <property type="project" value="TreeGrafter"/>
</dbReference>
<dbReference type="PANTHER" id="PTHR24348:SF22">
    <property type="entry name" value="NON-SPECIFIC SERINE_THREONINE PROTEIN KINASE"/>
    <property type="match status" value="1"/>
</dbReference>
<dbReference type="GO" id="GO:0034727">
    <property type="term" value="P:piecemeal microautophagy of the nucleus"/>
    <property type="evidence" value="ECO:0007669"/>
    <property type="project" value="TreeGrafter"/>
</dbReference>
<sequence>MLAISNNNNNINAHTHNFSHKDTFVPESFIENKIDDFTAYENGVPLLNRYKKVSNIQDGSYGKVSLAIDLETNTKVAVKAMARTISGVKAIYRHEISILKRLGSDSSNICSLLNFFETSHHYFIIFEYCANGDLYDYLKTSKNHLNPNFSNGSPIIFKQFLKELAAAVEYSHSKKVYHRDIKPENILIDDHGILKLTDWGLATVGQYCSDPCIGTEKYLAPETYFKKSKSSNYSYDCKPADYWSIGITVLYSLFGFCPFRSANCNDSNYNNFRDDSEFLFKIYPNLSQFGYEAVMKLLEADPTKRSLDGFMSFVLENYNKGLTIDQDNYINAGYMEEYADDDIFGMEEDLVLNESFDMEVEDENDSEDLFSNVAPSSIESSAPIAVSWDQMDDIIDPNIKTTNIQTNLHNKANHNYYQPTFNGLSNSLKTYDFNWY</sequence>
<dbReference type="GO" id="GO:0061709">
    <property type="term" value="P:reticulophagy"/>
    <property type="evidence" value="ECO:0007669"/>
    <property type="project" value="TreeGrafter"/>
</dbReference>
<dbReference type="InterPro" id="IPR045269">
    <property type="entry name" value="Atg1-like"/>
</dbReference>
<evidence type="ECO:0000313" key="7">
    <source>
        <dbReference type="EMBL" id="KAH3682935.1"/>
    </source>
</evidence>
<dbReference type="GO" id="GO:0005776">
    <property type="term" value="C:autophagosome"/>
    <property type="evidence" value="ECO:0007669"/>
    <property type="project" value="TreeGrafter"/>
</dbReference>
<keyword evidence="8" id="KW-1185">Reference proteome</keyword>
<reference evidence="7" key="1">
    <citation type="journal article" date="2021" name="Open Biol.">
        <title>Shared evolutionary footprints suggest mitochondrial oxidative damage underlies multiple complex I losses in fungi.</title>
        <authorList>
            <person name="Schikora-Tamarit M.A."/>
            <person name="Marcet-Houben M."/>
            <person name="Nosek J."/>
            <person name="Gabaldon T."/>
        </authorList>
    </citation>
    <scope>NUCLEOTIDE SEQUENCE</scope>
    <source>
        <strain evidence="7">CBS2887</strain>
    </source>
</reference>
<dbReference type="InterPro" id="IPR008271">
    <property type="entry name" value="Ser/Thr_kinase_AS"/>
</dbReference>
<accession>A0A9P8Q4D4</accession>
<keyword evidence="4" id="KW-0418">Kinase</keyword>